<feature type="non-terminal residue" evidence="1">
    <location>
        <position position="62"/>
    </location>
</feature>
<dbReference type="EMBL" id="LXQA010296184">
    <property type="protein sequence ID" value="MCI41777.1"/>
    <property type="molecule type" value="Genomic_DNA"/>
</dbReference>
<keyword evidence="2" id="KW-1185">Reference proteome</keyword>
<comment type="caution">
    <text evidence="1">The sequence shown here is derived from an EMBL/GenBank/DDBJ whole genome shotgun (WGS) entry which is preliminary data.</text>
</comment>
<proteinExistence type="predicted"/>
<evidence type="ECO:0000313" key="1">
    <source>
        <dbReference type="EMBL" id="MCI41777.1"/>
    </source>
</evidence>
<dbReference type="Proteomes" id="UP000265520">
    <property type="component" value="Unassembled WGS sequence"/>
</dbReference>
<reference evidence="1 2" key="1">
    <citation type="journal article" date="2018" name="Front. Plant Sci.">
        <title>Red Clover (Trifolium pratense) and Zigzag Clover (T. medium) - A Picture of Genomic Similarities and Differences.</title>
        <authorList>
            <person name="Dluhosova J."/>
            <person name="Istvanek J."/>
            <person name="Nedelnik J."/>
            <person name="Repkova J."/>
        </authorList>
    </citation>
    <scope>NUCLEOTIDE SEQUENCE [LARGE SCALE GENOMIC DNA]</scope>
    <source>
        <strain evidence="2">cv. 10/8</strain>
        <tissue evidence="1">Leaf</tissue>
    </source>
</reference>
<evidence type="ECO:0000313" key="2">
    <source>
        <dbReference type="Proteomes" id="UP000265520"/>
    </source>
</evidence>
<accession>A0A392S048</accession>
<organism evidence="1 2">
    <name type="scientific">Trifolium medium</name>
    <dbReference type="NCBI Taxonomy" id="97028"/>
    <lineage>
        <taxon>Eukaryota</taxon>
        <taxon>Viridiplantae</taxon>
        <taxon>Streptophyta</taxon>
        <taxon>Embryophyta</taxon>
        <taxon>Tracheophyta</taxon>
        <taxon>Spermatophyta</taxon>
        <taxon>Magnoliopsida</taxon>
        <taxon>eudicotyledons</taxon>
        <taxon>Gunneridae</taxon>
        <taxon>Pentapetalae</taxon>
        <taxon>rosids</taxon>
        <taxon>fabids</taxon>
        <taxon>Fabales</taxon>
        <taxon>Fabaceae</taxon>
        <taxon>Papilionoideae</taxon>
        <taxon>50 kb inversion clade</taxon>
        <taxon>NPAAA clade</taxon>
        <taxon>Hologalegina</taxon>
        <taxon>IRL clade</taxon>
        <taxon>Trifolieae</taxon>
        <taxon>Trifolium</taxon>
    </lineage>
</organism>
<name>A0A392S048_9FABA</name>
<sequence>MNPTWNPTSKFMNPCESLYRIEQSSALNHGFQGVRFNPFQLLNGELVSHSEALPLLLQHQRQ</sequence>
<protein>
    <submittedName>
        <fullName evidence="1">Uncharacterized protein</fullName>
    </submittedName>
</protein>
<dbReference type="AlphaFoldDB" id="A0A392S048"/>